<dbReference type="EMBL" id="SEZJ01000007">
    <property type="protein sequence ID" value="RYU46374.1"/>
    <property type="molecule type" value="Genomic_DNA"/>
</dbReference>
<gene>
    <name evidence="1" type="ORF">ERW49_09775</name>
</gene>
<proteinExistence type="predicted"/>
<dbReference type="AlphaFoldDB" id="A0A4Q5KLX1"/>
<comment type="caution">
    <text evidence="1">The sequence shown here is derived from an EMBL/GenBank/DDBJ whole genome shotgun (WGS) entry which is preliminary data.</text>
</comment>
<accession>A0A4Q5KLX1</accession>
<dbReference type="GeneID" id="56275339"/>
<evidence type="ECO:0000313" key="2">
    <source>
        <dbReference type="Proteomes" id="UP000293465"/>
    </source>
</evidence>
<dbReference type="Proteomes" id="UP000293465">
    <property type="component" value="Unassembled WGS sequence"/>
</dbReference>
<sequence>MMKIANVKMSNGNVDELGYRNLADMLADGWVDTWKLNVERLKTQDRIRVWNVGQKQILDASIKQVVNHPKEPKIILGDDAKIVDMELPWIAGPQRRKYTEE</sequence>
<reference evidence="1 2" key="1">
    <citation type="submission" date="2019-02" db="EMBL/GenBank/DDBJ databases">
        <title>Genome sequences of Aliivibrio finisterrensis strains from farmed Atlantic salmon.</title>
        <authorList>
            <person name="Bowman J.P."/>
        </authorList>
    </citation>
    <scope>NUCLEOTIDE SEQUENCE [LARGE SCALE GENOMIC DNA]</scope>
    <source>
        <strain evidence="1 2">A32</strain>
    </source>
</reference>
<organism evidence="1 2">
    <name type="scientific">Aliivibrio finisterrensis</name>
    <dbReference type="NCBI Taxonomy" id="511998"/>
    <lineage>
        <taxon>Bacteria</taxon>
        <taxon>Pseudomonadati</taxon>
        <taxon>Pseudomonadota</taxon>
        <taxon>Gammaproteobacteria</taxon>
        <taxon>Vibrionales</taxon>
        <taxon>Vibrionaceae</taxon>
        <taxon>Aliivibrio</taxon>
    </lineage>
</organism>
<dbReference type="RefSeq" id="WP_130087150.1">
    <property type="nucleotide sequence ID" value="NZ_SEZJ01000007.1"/>
</dbReference>
<name>A0A4Q5KLX1_9GAMM</name>
<protein>
    <submittedName>
        <fullName evidence="1">Uncharacterized protein</fullName>
    </submittedName>
</protein>
<evidence type="ECO:0000313" key="1">
    <source>
        <dbReference type="EMBL" id="RYU46374.1"/>
    </source>
</evidence>